<feature type="transmembrane region" description="Helical" evidence="2">
    <location>
        <begin position="58"/>
        <end position="80"/>
    </location>
</feature>
<dbReference type="GO" id="GO:0004722">
    <property type="term" value="F:protein serine/threonine phosphatase activity"/>
    <property type="evidence" value="ECO:0007669"/>
    <property type="project" value="UniProtKB-EC"/>
</dbReference>
<dbReference type="Pfam" id="PF07228">
    <property type="entry name" value="SpoIIE"/>
    <property type="match status" value="1"/>
</dbReference>
<keyword evidence="2" id="KW-0472">Membrane</keyword>
<dbReference type="SUPFAM" id="SSF81606">
    <property type="entry name" value="PP2C-like"/>
    <property type="match status" value="1"/>
</dbReference>
<gene>
    <name evidence="4" type="ORF">AB5J51_08560</name>
</gene>
<keyword evidence="1 4" id="KW-0378">Hydrolase</keyword>
<organism evidence="4">
    <name type="scientific">Streptomyces sp. R33</name>
    <dbReference type="NCBI Taxonomy" id="3238629"/>
    <lineage>
        <taxon>Bacteria</taxon>
        <taxon>Bacillati</taxon>
        <taxon>Actinomycetota</taxon>
        <taxon>Actinomycetes</taxon>
        <taxon>Kitasatosporales</taxon>
        <taxon>Streptomycetaceae</taxon>
        <taxon>Streptomyces</taxon>
    </lineage>
</organism>
<dbReference type="PANTHER" id="PTHR43156:SF2">
    <property type="entry name" value="STAGE II SPORULATION PROTEIN E"/>
    <property type="match status" value="1"/>
</dbReference>
<evidence type="ECO:0000313" key="4">
    <source>
        <dbReference type="EMBL" id="XDV62981.1"/>
    </source>
</evidence>
<dbReference type="InterPro" id="IPR052016">
    <property type="entry name" value="Bact_Sigma-Reg"/>
</dbReference>
<dbReference type="SMART" id="SM00331">
    <property type="entry name" value="PP2C_SIG"/>
    <property type="match status" value="1"/>
</dbReference>
<dbReference type="Gene3D" id="3.60.40.10">
    <property type="entry name" value="PPM-type phosphatase domain"/>
    <property type="match status" value="1"/>
</dbReference>
<feature type="domain" description="PPM-type phosphatase" evidence="3">
    <location>
        <begin position="143"/>
        <end position="367"/>
    </location>
</feature>
<dbReference type="AlphaFoldDB" id="A0AB39Y0L4"/>
<sequence length="373" mass="39089">MDHRPPHPSHRQVGEPRLPLLAVPFALIAVVTVVDVLAPPDVHLGPFLVAAPALTASFAGPRMTGFVGAVAVLAQVSVAVTRTTVTDLNHTFQIIALVLISVFVTLFAHLREVHEKQLIQLRSVAEAAQEVVLRPLRDRMGPLRLASVYLAAEAEAQIGGDLYAATRTPHGTRLIIGDVRGKGLEAVGDAALVLGAFRAAAHQEADLPTLVAYLEAAVAADPDGTGEPAGDPGEAFTTAAVLDIPDQEMTVRLISCGHPPPLLLRGGRVVPLEVDHPAPPLGLTQYVDTGFAAQSFSFEPGDVILLYTDGVIEARDAAGEFYPLTERVADWPGDGPDALLGHLCADLLAHSPGGSLGDDAAMVAIERVTGRSS</sequence>
<name>A0AB39Y0L4_9ACTN</name>
<dbReference type="InterPro" id="IPR001932">
    <property type="entry name" value="PPM-type_phosphatase-like_dom"/>
</dbReference>
<feature type="transmembrane region" description="Helical" evidence="2">
    <location>
        <begin position="20"/>
        <end position="38"/>
    </location>
</feature>
<dbReference type="RefSeq" id="WP_369777345.1">
    <property type="nucleotide sequence ID" value="NZ_CP165727.1"/>
</dbReference>
<keyword evidence="2" id="KW-0812">Transmembrane</keyword>
<dbReference type="EMBL" id="CP165727">
    <property type="protein sequence ID" value="XDV62981.1"/>
    <property type="molecule type" value="Genomic_DNA"/>
</dbReference>
<dbReference type="InterPro" id="IPR036457">
    <property type="entry name" value="PPM-type-like_dom_sf"/>
</dbReference>
<proteinExistence type="predicted"/>
<reference evidence="4" key="1">
    <citation type="submission" date="2024-08" db="EMBL/GenBank/DDBJ databases">
        <authorList>
            <person name="Yu S.T."/>
        </authorList>
    </citation>
    <scope>NUCLEOTIDE SEQUENCE</scope>
    <source>
        <strain evidence="4">R33</strain>
    </source>
</reference>
<accession>A0AB39Y0L4</accession>
<feature type="transmembrane region" description="Helical" evidence="2">
    <location>
        <begin position="92"/>
        <end position="110"/>
    </location>
</feature>
<evidence type="ECO:0000256" key="1">
    <source>
        <dbReference type="ARBA" id="ARBA00022801"/>
    </source>
</evidence>
<dbReference type="PANTHER" id="PTHR43156">
    <property type="entry name" value="STAGE II SPORULATION PROTEIN E-RELATED"/>
    <property type="match status" value="1"/>
</dbReference>
<evidence type="ECO:0000259" key="3">
    <source>
        <dbReference type="SMART" id="SM00331"/>
    </source>
</evidence>
<protein>
    <submittedName>
        <fullName evidence="4">PP2C family protein-serine/threonine phosphatase</fullName>
        <ecNumber evidence="4">3.1.3.16</ecNumber>
    </submittedName>
</protein>
<dbReference type="EC" id="3.1.3.16" evidence="4"/>
<keyword evidence="2" id="KW-1133">Transmembrane helix</keyword>
<dbReference type="FunFam" id="3.60.40.10:FF:000058">
    <property type="entry name" value="Stage II sporulation protein E"/>
    <property type="match status" value="1"/>
</dbReference>
<evidence type="ECO:0000256" key="2">
    <source>
        <dbReference type="SAM" id="Phobius"/>
    </source>
</evidence>